<dbReference type="CDD" id="cd01808">
    <property type="entry name" value="Ubl_PLICs"/>
    <property type="match status" value="1"/>
</dbReference>
<feature type="compositionally biased region" description="Low complexity" evidence="1">
    <location>
        <begin position="318"/>
        <end position="339"/>
    </location>
</feature>
<dbReference type="GO" id="GO:0031593">
    <property type="term" value="F:polyubiquitin modification-dependent protein binding"/>
    <property type="evidence" value="ECO:0007669"/>
    <property type="project" value="TreeGrafter"/>
</dbReference>
<keyword evidence="5" id="KW-1185">Reference proteome</keyword>
<dbReference type="Gene3D" id="1.10.260.100">
    <property type="match status" value="1"/>
</dbReference>
<dbReference type="InterPro" id="IPR009060">
    <property type="entry name" value="UBA-like_sf"/>
</dbReference>
<feature type="compositionally biased region" description="Low complexity" evidence="1">
    <location>
        <begin position="470"/>
        <end position="508"/>
    </location>
</feature>
<dbReference type="CDD" id="cd14399">
    <property type="entry name" value="UBA_PLICs"/>
    <property type="match status" value="1"/>
</dbReference>
<dbReference type="GO" id="GO:0006511">
    <property type="term" value="P:ubiquitin-dependent protein catabolic process"/>
    <property type="evidence" value="ECO:0007669"/>
    <property type="project" value="TreeGrafter"/>
</dbReference>
<dbReference type="EMBL" id="CAKOFQ010007337">
    <property type="protein sequence ID" value="CAH1998658.1"/>
    <property type="molecule type" value="Genomic_DNA"/>
</dbReference>
<dbReference type="GO" id="GO:0005829">
    <property type="term" value="C:cytosol"/>
    <property type="evidence" value="ECO:0007669"/>
    <property type="project" value="TreeGrafter"/>
</dbReference>
<dbReference type="Pfam" id="PF23195">
    <property type="entry name" value="UBQLN1"/>
    <property type="match status" value="1"/>
</dbReference>
<sequence length="604" mass="64753">MADDVPVESKNPDTKTEESDDEDTSKKITVHIKTPKEKESFEISENAVIKDFKEIIRKKFNADPEQLCLIFAGKILKDNDTLKQHNIQDGFTIHLVIRNSQRSGESSQSRPQETPSPSQTSFNLGGLGGLGNLGSLGSLGNLGSLGSLGNLGSLGSLGNLGSLTNLMNLGTSTDGDSSNSDQYWISLVQRLTSDPEVTENMRQLITRNPQMQELMERNPEITHMLNNGELLRQTLALARNPAMLQEIMRSHDRAMSNLESIPGGYNALQRMYRDIQEPMLNATDSLVQNPFASLADSTSATNPQQGRENTEPLPNPWSGGSRPTSNTGTGRSSTTATTTPGGGTPGTTPSSNAANPMASFMNILGENPSILQNMMSTPQARTMMEALASDPNLANRFIADNPLLNSNPEMQEHVRAMMPEILQQLQNPETASLMTDPQAMNALLQIQQGLETLRQTAPNLINTFVPPGGPRTTPSTGTGTTATTNTTSSTTTTNTTGSTNGTITTSPGQRLGGNPDAFAEFLSRVMGNVGNMPSMGSLGGLGGLGNLGQQGALPPEQRYQTQLEQLAAMGFRNREHNLQALIETFGDVNAAVERLLALGQLSMS</sequence>
<feature type="compositionally biased region" description="Polar residues" evidence="1">
    <location>
        <begin position="295"/>
        <end position="307"/>
    </location>
</feature>
<feature type="region of interest" description="Disordered" evidence="1">
    <location>
        <begin position="295"/>
        <end position="356"/>
    </location>
</feature>
<dbReference type="InterPro" id="IPR029071">
    <property type="entry name" value="Ubiquitin-like_domsf"/>
</dbReference>
<feature type="region of interest" description="Disordered" evidence="1">
    <location>
        <begin position="1"/>
        <end position="29"/>
    </location>
</feature>
<dbReference type="SMART" id="SM00727">
    <property type="entry name" value="STI1"/>
    <property type="match status" value="3"/>
</dbReference>
<feature type="domain" description="Ubiquitin-like" evidence="3">
    <location>
        <begin position="28"/>
        <end position="98"/>
    </location>
</feature>
<evidence type="ECO:0000259" key="3">
    <source>
        <dbReference type="PROSITE" id="PS50053"/>
    </source>
</evidence>
<dbReference type="PROSITE" id="PS50030">
    <property type="entry name" value="UBA"/>
    <property type="match status" value="1"/>
</dbReference>
<dbReference type="PROSITE" id="PS50053">
    <property type="entry name" value="UBIQUITIN_2"/>
    <property type="match status" value="1"/>
</dbReference>
<evidence type="ECO:0000313" key="5">
    <source>
        <dbReference type="Proteomes" id="UP001152888"/>
    </source>
</evidence>
<reference evidence="4" key="1">
    <citation type="submission" date="2022-03" db="EMBL/GenBank/DDBJ databases">
        <authorList>
            <person name="Sayadi A."/>
        </authorList>
    </citation>
    <scope>NUCLEOTIDE SEQUENCE</scope>
</reference>
<dbReference type="OrthoDB" id="9450922at2759"/>
<dbReference type="PANTHER" id="PTHR10677">
    <property type="entry name" value="UBIQUILIN"/>
    <property type="match status" value="1"/>
</dbReference>
<dbReference type="Gene3D" id="1.10.8.10">
    <property type="entry name" value="DNA helicase RuvA subunit, C-terminal domain"/>
    <property type="match status" value="1"/>
</dbReference>
<dbReference type="InterPro" id="IPR000626">
    <property type="entry name" value="Ubiquitin-like_dom"/>
</dbReference>
<evidence type="ECO:0000259" key="2">
    <source>
        <dbReference type="PROSITE" id="PS50030"/>
    </source>
</evidence>
<dbReference type="InterPro" id="IPR015496">
    <property type="entry name" value="Ubiquilin"/>
</dbReference>
<dbReference type="SMART" id="SM00165">
    <property type="entry name" value="UBA"/>
    <property type="match status" value="1"/>
</dbReference>
<gene>
    <name evidence="4" type="ORF">ACAOBT_LOCUS24513</name>
</gene>
<dbReference type="Pfam" id="PF00240">
    <property type="entry name" value="ubiquitin"/>
    <property type="match status" value="1"/>
</dbReference>
<proteinExistence type="predicted"/>
<evidence type="ECO:0000256" key="1">
    <source>
        <dbReference type="SAM" id="MobiDB-lite"/>
    </source>
</evidence>
<dbReference type="FunFam" id="3.10.20.90:FF:000095">
    <property type="entry name" value="Ubiquilin 4"/>
    <property type="match status" value="1"/>
</dbReference>
<feature type="compositionally biased region" description="Polar residues" evidence="1">
    <location>
        <begin position="100"/>
        <end position="122"/>
    </location>
</feature>
<dbReference type="SUPFAM" id="SSF54236">
    <property type="entry name" value="Ubiquitin-like"/>
    <property type="match status" value="1"/>
</dbReference>
<organism evidence="4 5">
    <name type="scientific">Acanthoscelides obtectus</name>
    <name type="common">Bean weevil</name>
    <name type="synonym">Bruchus obtectus</name>
    <dbReference type="NCBI Taxonomy" id="200917"/>
    <lineage>
        <taxon>Eukaryota</taxon>
        <taxon>Metazoa</taxon>
        <taxon>Ecdysozoa</taxon>
        <taxon>Arthropoda</taxon>
        <taxon>Hexapoda</taxon>
        <taxon>Insecta</taxon>
        <taxon>Pterygota</taxon>
        <taxon>Neoptera</taxon>
        <taxon>Endopterygota</taxon>
        <taxon>Coleoptera</taxon>
        <taxon>Polyphaga</taxon>
        <taxon>Cucujiformia</taxon>
        <taxon>Chrysomeloidea</taxon>
        <taxon>Chrysomelidae</taxon>
        <taxon>Bruchinae</taxon>
        <taxon>Bruchini</taxon>
        <taxon>Acanthoscelides</taxon>
    </lineage>
</organism>
<evidence type="ECO:0000313" key="4">
    <source>
        <dbReference type="EMBL" id="CAH1998658.1"/>
    </source>
</evidence>
<dbReference type="AlphaFoldDB" id="A0A9P0LHN5"/>
<comment type="caution">
    <text evidence="4">The sequence shown here is derived from an EMBL/GenBank/DDBJ whole genome shotgun (WGS) entry which is preliminary data.</text>
</comment>
<dbReference type="PANTHER" id="PTHR10677:SF3">
    <property type="entry name" value="FI07626P-RELATED"/>
    <property type="match status" value="1"/>
</dbReference>
<dbReference type="SUPFAM" id="SSF46934">
    <property type="entry name" value="UBA-like"/>
    <property type="match status" value="1"/>
</dbReference>
<accession>A0A9P0LHN5</accession>
<dbReference type="Pfam" id="PF00627">
    <property type="entry name" value="UBA"/>
    <property type="match status" value="1"/>
</dbReference>
<dbReference type="InterPro" id="IPR006636">
    <property type="entry name" value="STI1_HS-bd"/>
</dbReference>
<protein>
    <recommendedName>
        <fullName evidence="6">Ubiquilin-1</fullName>
    </recommendedName>
</protein>
<dbReference type="Proteomes" id="UP001152888">
    <property type="component" value="Unassembled WGS sequence"/>
</dbReference>
<dbReference type="InterPro" id="IPR015940">
    <property type="entry name" value="UBA"/>
</dbReference>
<feature type="domain" description="UBA" evidence="2">
    <location>
        <begin position="554"/>
        <end position="598"/>
    </location>
</feature>
<dbReference type="FunFam" id="1.10.260.100:FF:000001">
    <property type="entry name" value="Ubiquilin 1"/>
    <property type="match status" value="1"/>
</dbReference>
<dbReference type="SMART" id="SM00213">
    <property type="entry name" value="UBQ"/>
    <property type="match status" value="1"/>
</dbReference>
<feature type="region of interest" description="Disordered" evidence="1">
    <location>
        <begin position="461"/>
        <end position="514"/>
    </location>
</feature>
<name>A0A9P0LHN5_ACAOB</name>
<dbReference type="Gene3D" id="3.10.20.90">
    <property type="entry name" value="Phosphatidylinositol 3-kinase Catalytic Subunit, Chain A, domain 1"/>
    <property type="match status" value="1"/>
</dbReference>
<feature type="region of interest" description="Disordered" evidence="1">
    <location>
        <begin position="100"/>
        <end position="124"/>
    </location>
</feature>
<evidence type="ECO:0008006" key="6">
    <source>
        <dbReference type="Google" id="ProtNLM"/>
    </source>
</evidence>